<keyword evidence="1" id="KW-0472">Membrane</keyword>
<comment type="caution">
    <text evidence="3">The sequence shown here is derived from an EMBL/GenBank/DDBJ whole genome shotgun (WGS) entry which is preliminary data.</text>
</comment>
<dbReference type="AlphaFoldDB" id="C2FZN5"/>
<dbReference type="GO" id="GO:0004177">
    <property type="term" value="F:aminopeptidase activity"/>
    <property type="evidence" value="ECO:0007669"/>
    <property type="project" value="UniProtKB-KW"/>
</dbReference>
<dbReference type="Proteomes" id="UP000006241">
    <property type="component" value="Unassembled WGS sequence"/>
</dbReference>
<accession>C2FZN5</accession>
<reference evidence="3 4" key="1">
    <citation type="submission" date="2009-01" db="EMBL/GenBank/DDBJ databases">
        <authorList>
            <person name="Qin X."/>
            <person name="Bachman B."/>
            <person name="Battles P."/>
            <person name="Bell A."/>
            <person name="Bess C."/>
            <person name="Bickham C."/>
            <person name="Chaboub L."/>
            <person name="Chen D."/>
            <person name="Coyle M."/>
            <person name="Deiros D.R."/>
            <person name="Dinh H."/>
            <person name="Forbes L."/>
            <person name="Fowler G."/>
            <person name="Francisco L."/>
            <person name="Fu Q."/>
            <person name="Gubbala S."/>
            <person name="Hale W."/>
            <person name="Han Y."/>
            <person name="Hemphill L."/>
            <person name="Highlander S.K."/>
            <person name="Hirani K."/>
            <person name="Hogues M."/>
            <person name="Jackson L."/>
            <person name="Jakkamsetti A."/>
            <person name="Javaid M."/>
            <person name="Jiang H."/>
            <person name="Korchina V."/>
            <person name="Kovar C."/>
            <person name="Lara F."/>
            <person name="Lee S."/>
            <person name="Mata R."/>
            <person name="Mathew T."/>
            <person name="Moen C."/>
            <person name="Morales K."/>
            <person name="Munidasa M."/>
            <person name="Nazareth L."/>
            <person name="Ngo R."/>
            <person name="Nguyen L."/>
            <person name="Okwuonu G."/>
            <person name="Ongeri F."/>
            <person name="Patil S."/>
            <person name="Petrosino J."/>
            <person name="Pham C."/>
            <person name="Pham P."/>
            <person name="Pu L.-L."/>
            <person name="Puazo M."/>
            <person name="Raj R."/>
            <person name="Reid J."/>
            <person name="Rouhana J."/>
            <person name="Saada N."/>
            <person name="Shang Y."/>
            <person name="Simmons D."/>
            <person name="Thornton R."/>
            <person name="Warren J."/>
            <person name="Weissenberger G."/>
            <person name="Zhang J."/>
            <person name="Zhang L."/>
            <person name="Zhou C."/>
            <person name="Zhu D."/>
            <person name="Muzny D."/>
            <person name="Worley K."/>
            <person name="Gibbs R."/>
        </authorList>
    </citation>
    <scope>NUCLEOTIDE SEQUENCE [LARGE SCALE GENOMIC DNA]</scope>
    <source>
        <strain evidence="3 4">ATCC 33300</strain>
    </source>
</reference>
<organism evidence="3 4">
    <name type="scientific">Sphingobacterium spiritivorum ATCC 33300</name>
    <dbReference type="NCBI Taxonomy" id="525372"/>
    <lineage>
        <taxon>Bacteria</taxon>
        <taxon>Pseudomonadati</taxon>
        <taxon>Bacteroidota</taxon>
        <taxon>Sphingobacteriia</taxon>
        <taxon>Sphingobacteriales</taxon>
        <taxon>Sphingobacteriaceae</taxon>
        <taxon>Sphingobacterium</taxon>
    </lineage>
</organism>
<sequence length="212" mass="23382">MNHLEKLAAIRGLMKEQGIDGYIIPSSDPHISEYLPERYKCIAWASGFTGSAGTLAITQDFAGLWTDSRYFVQADEQLAGTGFELVKLKVQGSAEYADWMAEKLPSAATVAFDGNLASLQVAQAVQQTLEPLGIRVNGQADLLSPLWTDRPSLPLAPAYLLEEEITGQSTASKLEAVRKALKKNKQNIIWFHRLTIWPGCLIFVARMYPAIQ</sequence>
<keyword evidence="1" id="KW-1133">Transmembrane helix</keyword>
<dbReference type="InterPro" id="IPR029149">
    <property type="entry name" value="Creatin/AminoP/Spt16_N"/>
</dbReference>
<protein>
    <submittedName>
        <fullName evidence="3">Creatinase</fullName>
        <ecNumber evidence="3">3.4.11.9</ecNumber>
    </submittedName>
</protein>
<evidence type="ECO:0000313" key="3">
    <source>
        <dbReference type="EMBL" id="EEI91481.1"/>
    </source>
</evidence>
<gene>
    <name evidence="3" type="ORF">HMPREF0765_2791</name>
</gene>
<keyword evidence="3" id="KW-0031">Aminopeptidase</keyword>
<keyword evidence="3" id="KW-0378">Hydrolase</keyword>
<dbReference type="PANTHER" id="PTHR43763:SF6">
    <property type="entry name" value="XAA-PRO AMINOPEPTIDASE 1"/>
    <property type="match status" value="1"/>
</dbReference>
<dbReference type="InterPro" id="IPR000587">
    <property type="entry name" value="Creatinase_N"/>
</dbReference>
<evidence type="ECO:0000313" key="4">
    <source>
        <dbReference type="Proteomes" id="UP000006241"/>
    </source>
</evidence>
<feature type="transmembrane region" description="Helical" evidence="1">
    <location>
        <begin position="188"/>
        <end position="208"/>
    </location>
</feature>
<proteinExistence type="predicted"/>
<dbReference type="Pfam" id="PF16189">
    <property type="entry name" value="Creatinase_N_2"/>
    <property type="match status" value="1"/>
</dbReference>
<dbReference type="EC" id="3.4.11.9" evidence="3"/>
<dbReference type="SUPFAM" id="SSF53092">
    <property type="entry name" value="Creatinase/prolidase N-terminal domain"/>
    <property type="match status" value="1"/>
</dbReference>
<dbReference type="InterPro" id="IPR050422">
    <property type="entry name" value="X-Pro_aminopeptidase_P"/>
</dbReference>
<feature type="domain" description="Creatinase N-terminal" evidence="2">
    <location>
        <begin position="7"/>
        <end position="130"/>
    </location>
</feature>
<evidence type="ECO:0000256" key="1">
    <source>
        <dbReference type="SAM" id="Phobius"/>
    </source>
</evidence>
<keyword evidence="1" id="KW-0812">Transmembrane</keyword>
<evidence type="ECO:0000259" key="2">
    <source>
        <dbReference type="Pfam" id="PF01321"/>
    </source>
</evidence>
<dbReference type="Gene3D" id="3.40.350.10">
    <property type="entry name" value="Creatinase/prolidase N-terminal domain"/>
    <property type="match status" value="2"/>
</dbReference>
<dbReference type="EMBL" id="ACHB01000069">
    <property type="protein sequence ID" value="EEI91481.1"/>
    <property type="molecule type" value="Genomic_DNA"/>
</dbReference>
<dbReference type="Pfam" id="PF01321">
    <property type="entry name" value="Creatinase_N"/>
    <property type="match status" value="1"/>
</dbReference>
<keyword evidence="3" id="KW-0645">Protease</keyword>
<dbReference type="HOGENOM" id="CLU_011781_0_1_10"/>
<dbReference type="PANTHER" id="PTHR43763">
    <property type="entry name" value="XAA-PRO AMINOPEPTIDASE 1"/>
    <property type="match status" value="1"/>
</dbReference>
<name>C2FZN5_SPHSI</name>